<dbReference type="InterPro" id="IPR051089">
    <property type="entry name" value="prtT"/>
</dbReference>
<dbReference type="CDD" id="cd12148">
    <property type="entry name" value="fungal_TF_MHR"/>
    <property type="match status" value="1"/>
</dbReference>
<dbReference type="EMBL" id="JZBS01000608">
    <property type="protein sequence ID" value="KKK26075.1"/>
    <property type="molecule type" value="Genomic_DNA"/>
</dbReference>
<evidence type="ECO:0000313" key="7">
    <source>
        <dbReference type="EMBL" id="KKK26075.1"/>
    </source>
</evidence>
<protein>
    <recommendedName>
        <fullName evidence="9">Transcription factor domain-containing protein</fullName>
    </recommendedName>
</protein>
<dbReference type="GO" id="GO:0005634">
    <property type="term" value="C:nucleus"/>
    <property type="evidence" value="ECO:0007669"/>
    <property type="project" value="UniProtKB-SubCell"/>
</dbReference>
<dbReference type="PANTHER" id="PTHR31845">
    <property type="entry name" value="FINGER DOMAIN PROTEIN, PUTATIVE-RELATED"/>
    <property type="match status" value="1"/>
</dbReference>
<dbReference type="STRING" id="308745.A0A0F8X932"/>
<evidence type="ECO:0000256" key="4">
    <source>
        <dbReference type="ARBA" id="ARBA00023125"/>
    </source>
</evidence>
<comment type="caution">
    <text evidence="7">The sequence shown here is derived from an EMBL/GenBank/DDBJ whole genome shotgun (WGS) entry which is preliminary data.</text>
</comment>
<evidence type="ECO:0008006" key="9">
    <source>
        <dbReference type="Google" id="ProtNLM"/>
    </source>
</evidence>
<organism evidence="7 8">
    <name type="scientific">Aspergillus rambellii</name>
    <dbReference type="NCBI Taxonomy" id="308745"/>
    <lineage>
        <taxon>Eukaryota</taxon>
        <taxon>Fungi</taxon>
        <taxon>Dikarya</taxon>
        <taxon>Ascomycota</taxon>
        <taxon>Pezizomycotina</taxon>
        <taxon>Eurotiomycetes</taxon>
        <taxon>Eurotiomycetidae</taxon>
        <taxon>Eurotiales</taxon>
        <taxon>Aspergillaceae</taxon>
        <taxon>Aspergillus</taxon>
        <taxon>Aspergillus subgen. Nidulantes</taxon>
    </lineage>
</organism>
<keyword evidence="3" id="KW-0805">Transcription regulation</keyword>
<keyword evidence="2" id="KW-0862">Zinc</keyword>
<evidence type="ECO:0000256" key="6">
    <source>
        <dbReference type="ARBA" id="ARBA00023242"/>
    </source>
</evidence>
<dbReference type="OrthoDB" id="4454541at2759"/>
<dbReference type="PANTHER" id="PTHR31845:SF17">
    <property type="entry name" value="ZN(II)2CYS6 TRANSCRIPTION FACTOR (EUROFUNG)"/>
    <property type="match status" value="1"/>
</dbReference>
<keyword evidence="4" id="KW-0238">DNA-binding</keyword>
<evidence type="ECO:0000256" key="5">
    <source>
        <dbReference type="ARBA" id="ARBA00023163"/>
    </source>
</evidence>
<keyword evidence="6" id="KW-0539">Nucleus</keyword>
<feature type="non-terminal residue" evidence="7">
    <location>
        <position position="1"/>
    </location>
</feature>
<dbReference type="GO" id="GO:0000976">
    <property type="term" value="F:transcription cis-regulatory region binding"/>
    <property type="evidence" value="ECO:0007669"/>
    <property type="project" value="TreeGrafter"/>
</dbReference>
<accession>A0A0F8X932</accession>
<dbReference type="AlphaFoldDB" id="A0A0F8X932"/>
<evidence type="ECO:0000313" key="8">
    <source>
        <dbReference type="Proteomes" id="UP000034291"/>
    </source>
</evidence>
<gene>
    <name evidence="7" type="ORF">ARAM_005914</name>
</gene>
<proteinExistence type="predicted"/>
<sequence>SFDKGACTSDKVALLQQRLNNIEVTHREEIQQIRSSVERLAAQLESSTVVTEPAIVNKDHAGPHCADIVQSGILSEGEWEELYHFFRENCYNVIGFMDDELYKTQSFVRQHPLTSTAICVIAARAIRQERYQTYLAHAHELIKNTFVGPTPDIHAVRAMMLLTAWTGQSRLWGYIGSVSTELGLNTAALQLGDEAVAHTADLVQRARTWFTLCCFDLTYARSHARSHASNVLHLNRPFVINRMRDYLPFAKRLLTSPYTQPVDHRICAYIVGFTITADAKAQLPKSGLQLNPMPQEAIQLLESFDQSIDRWFHKINNTIEPVYQTFVDKQDRNRFLIPYTFMKIYINGFALHGMDGSENLPDLNRISFVQKALNNAHLLIQTQCRSQGIRRRFKYTIDYIGTTTYHAINLILKALSCAHQYLDYEESFMALHQATILLEEAGAVEAAKEVRREHERLALLTQTAMSSTEEHFAPEPTAIDDENLFDIPSFLNAATWGEPFPVLDTYMLD</sequence>
<dbReference type="GO" id="GO:0000981">
    <property type="term" value="F:DNA-binding transcription factor activity, RNA polymerase II-specific"/>
    <property type="evidence" value="ECO:0007669"/>
    <property type="project" value="TreeGrafter"/>
</dbReference>
<evidence type="ECO:0000256" key="1">
    <source>
        <dbReference type="ARBA" id="ARBA00004123"/>
    </source>
</evidence>
<keyword evidence="8" id="KW-1185">Reference proteome</keyword>
<keyword evidence="5" id="KW-0804">Transcription</keyword>
<dbReference type="Proteomes" id="UP000034291">
    <property type="component" value="Unassembled WGS sequence"/>
</dbReference>
<evidence type="ECO:0000256" key="3">
    <source>
        <dbReference type="ARBA" id="ARBA00023015"/>
    </source>
</evidence>
<reference evidence="7 8" key="1">
    <citation type="submission" date="2015-02" db="EMBL/GenBank/DDBJ databases">
        <title>Draft Genome Sequences of Two Closely-Related Aflatoxigenic Aspergillus Species Obtained from the Cote d'Ivoire.</title>
        <authorList>
            <person name="Moore G.G."/>
            <person name="Beltz S.B."/>
            <person name="Mack B.M."/>
        </authorList>
    </citation>
    <scope>NUCLEOTIDE SEQUENCE [LARGE SCALE GENOMIC DNA]</scope>
    <source>
        <strain evidence="7 8">SRRC1468</strain>
    </source>
</reference>
<name>A0A0F8X932_9EURO</name>
<comment type="subcellular location">
    <subcellularLocation>
        <location evidence="1">Nucleus</location>
    </subcellularLocation>
</comment>
<evidence type="ECO:0000256" key="2">
    <source>
        <dbReference type="ARBA" id="ARBA00022833"/>
    </source>
</evidence>